<reference evidence="2 3" key="2">
    <citation type="submission" date="2023-06" db="EMBL/GenBank/DDBJ databases">
        <authorList>
            <person name="Zeman M."/>
            <person name="Kubasova T."/>
            <person name="Jahodarova E."/>
            <person name="Nykrynova M."/>
            <person name="Rychlik I."/>
        </authorList>
    </citation>
    <scope>NUCLEOTIDE SEQUENCE [LARGE SCALE GENOMIC DNA]</scope>
    <source>
        <strain evidence="2 3">161_Gplus</strain>
    </source>
</reference>
<proteinExistence type="predicted"/>
<comment type="caution">
    <text evidence="2">The sequence shown here is derived from an EMBL/GenBank/DDBJ whole genome shotgun (WGS) entry which is preliminary data.</text>
</comment>
<keyword evidence="1" id="KW-1133">Transmembrane helix</keyword>
<organism evidence="2 3">
    <name type="scientific">Limosilactobacillus pontis</name>
    <dbReference type="NCBI Taxonomy" id="35787"/>
    <lineage>
        <taxon>Bacteria</taxon>
        <taxon>Bacillati</taxon>
        <taxon>Bacillota</taxon>
        <taxon>Bacilli</taxon>
        <taxon>Lactobacillales</taxon>
        <taxon>Lactobacillaceae</taxon>
        <taxon>Limosilactobacillus</taxon>
    </lineage>
</organism>
<dbReference type="EMBL" id="JAUDDW010000002">
    <property type="protein sequence ID" value="MDM8265808.1"/>
    <property type="molecule type" value="Genomic_DNA"/>
</dbReference>
<evidence type="ECO:0000313" key="3">
    <source>
        <dbReference type="Proteomes" id="UP001529343"/>
    </source>
</evidence>
<dbReference type="RefSeq" id="WP_283593341.1">
    <property type="nucleotide sequence ID" value="NZ_JAUDDW010000002.1"/>
</dbReference>
<feature type="transmembrane region" description="Helical" evidence="1">
    <location>
        <begin position="39"/>
        <end position="57"/>
    </location>
</feature>
<accession>A0ABT7UVT6</accession>
<name>A0ABT7UVT6_9LACO</name>
<dbReference type="Proteomes" id="UP001529343">
    <property type="component" value="Unassembled WGS sequence"/>
</dbReference>
<gene>
    <name evidence="2" type="ORF">QUW44_01295</name>
</gene>
<evidence type="ECO:0000256" key="1">
    <source>
        <dbReference type="SAM" id="Phobius"/>
    </source>
</evidence>
<reference evidence="3" key="1">
    <citation type="submission" date="2023-06" db="EMBL/GenBank/DDBJ databases">
        <title>Identification and characterization of horizontal gene transfer across gut microbiota members of farm animals based on homology search.</title>
        <authorList>
            <person name="Zeman M."/>
            <person name="Kubasova T."/>
            <person name="Jahodarova E."/>
            <person name="Nykrynova M."/>
            <person name="Rychlik I."/>
        </authorList>
    </citation>
    <scope>NUCLEOTIDE SEQUENCE [LARGE SCALE GENOMIC DNA]</scope>
    <source>
        <strain evidence="3">161_Gplus</strain>
    </source>
</reference>
<keyword evidence="1" id="KW-0812">Transmembrane</keyword>
<sequence>MRKNNNRLIGLTVLAVVIMHILAESNLLAAGWSRVLDTAASLLVVVTIAYIALGKHANVSILSGSRRELAGRHQDLPRPRGWSGGDRCQLHQYHGWRRYLPAGRLAGGGPFTEAARRGNR</sequence>
<protein>
    <submittedName>
        <fullName evidence="2">Uncharacterized protein</fullName>
    </submittedName>
</protein>
<keyword evidence="3" id="KW-1185">Reference proteome</keyword>
<evidence type="ECO:0000313" key="2">
    <source>
        <dbReference type="EMBL" id="MDM8265808.1"/>
    </source>
</evidence>
<keyword evidence="1" id="KW-0472">Membrane</keyword>